<comment type="similarity">
    <text evidence="2 6">Belongs to the class-II pyridoxal-phosphate-dependent aminotransferase family.</text>
</comment>
<dbReference type="Gene3D" id="3.90.1150.10">
    <property type="entry name" value="Aspartate Aminotransferase, domain 1"/>
    <property type="match status" value="1"/>
</dbReference>
<evidence type="ECO:0000256" key="1">
    <source>
        <dbReference type="ARBA" id="ARBA00001933"/>
    </source>
</evidence>
<dbReference type="GO" id="GO:0030170">
    <property type="term" value="F:pyridoxal phosphate binding"/>
    <property type="evidence" value="ECO:0007669"/>
    <property type="project" value="InterPro"/>
</dbReference>
<dbReference type="PROSITE" id="PS00599">
    <property type="entry name" value="AA_TRANSFER_CLASS_2"/>
    <property type="match status" value="1"/>
</dbReference>
<dbReference type="InterPro" id="IPR004839">
    <property type="entry name" value="Aminotransferase_I/II_large"/>
</dbReference>
<dbReference type="SUPFAM" id="SSF53383">
    <property type="entry name" value="PLP-dependent transferases"/>
    <property type="match status" value="1"/>
</dbReference>
<dbReference type="AlphaFoldDB" id="A0A7E4VMF6"/>
<dbReference type="GO" id="GO:0017059">
    <property type="term" value="C:serine palmitoyltransferase complex"/>
    <property type="evidence" value="ECO:0007669"/>
    <property type="project" value="TreeGrafter"/>
</dbReference>
<dbReference type="Proteomes" id="UP000492821">
    <property type="component" value="Unassembled WGS sequence"/>
</dbReference>
<reference evidence="9" key="1">
    <citation type="journal article" date="2013" name="Genetics">
        <title>The draft genome and transcriptome of Panagrellus redivivus are shaped by the harsh demands of a free-living lifestyle.</title>
        <authorList>
            <person name="Srinivasan J."/>
            <person name="Dillman A.R."/>
            <person name="Macchietto M.G."/>
            <person name="Heikkinen L."/>
            <person name="Lakso M."/>
            <person name="Fracchia K.M."/>
            <person name="Antoshechkin I."/>
            <person name="Mortazavi A."/>
            <person name="Wong G."/>
            <person name="Sternberg P.W."/>
        </authorList>
    </citation>
    <scope>NUCLEOTIDE SEQUENCE [LARGE SCALE GENOMIC DNA]</scope>
    <source>
        <strain evidence="9">MT8872</strain>
    </source>
</reference>
<evidence type="ECO:0000256" key="5">
    <source>
        <dbReference type="ARBA" id="ARBA00023315"/>
    </source>
</evidence>
<dbReference type="InterPro" id="IPR015421">
    <property type="entry name" value="PyrdxlP-dep_Trfase_major"/>
</dbReference>
<keyword evidence="3" id="KW-0808">Transferase</keyword>
<dbReference type="Gene3D" id="3.40.640.10">
    <property type="entry name" value="Type I PLP-dependent aspartate aminotransferase-like (Major domain)"/>
    <property type="match status" value="1"/>
</dbReference>
<dbReference type="InterPro" id="IPR001917">
    <property type="entry name" value="Aminotrans_II_pyridoxalP_BS"/>
</dbReference>
<accession>A0A7E4VMF6</accession>
<dbReference type="PANTHER" id="PTHR13693">
    <property type="entry name" value="CLASS II AMINOTRANSFERASE/8-AMINO-7-OXONONANOATE SYNTHASE"/>
    <property type="match status" value="1"/>
</dbReference>
<evidence type="ECO:0000256" key="7">
    <source>
        <dbReference type="SAM" id="MobiDB-lite"/>
    </source>
</evidence>
<dbReference type="Pfam" id="PF00155">
    <property type="entry name" value="Aminotran_1_2"/>
    <property type="match status" value="1"/>
</dbReference>
<dbReference type="CDD" id="cd06454">
    <property type="entry name" value="KBL_like"/>
    <property type="match status" value="1"/>
</dbReference>
<dbReference type="GO" id="GO:0046513">
    <property type="term" value="P:ceramide biosynthetic process"/>
    <property type="evidence" value="ECO:0007669"/>
    <property type="project" value="TreeGrafter"/>
</dbReference>
<dbReference type="GO" id="GO:0046512">
    <property type="term" value="P:sphingosine biosynthetic process"/>
    <property type="evidence" value="ECO:0007669"/>
    <property type="project" value="TreeGrafter"/>
</dbReference>
<dbReference type="InterPro" id="IPR050087">
    <property type="entry name" value="AON_synthase_class-II"/>
</dbReference>
<comment type="cofactor">
    <cofactor evidence="1 6">
        <name>pyridoxal 5'-phosphate</name>
        <dbReference type="ChEBI" id="CHEBI:597326"/>
    </cofactor>
</comment>
<evidence type="ECO:0000256" key="3">
    <source>
        <dbReference type="ARBA" id="ARBA00022679"/>
    </source>
</evidence>
<feature type="domain" description="Aminotransferase class I/classII large" evidence="8">
    <location>
        <begin position="54"/>
        <end position="414"/>
    </location>
</feature>
<proteinExistence type="inferred from homology"/>
<name>A0A7E4VMF6_PANRE</name>
<keyword evidence="4 6" id="KW-0663">Pyridoxal phosphate</keyword>
<reference evidence="10" key="2">
    <citation type="submission" date="2020-10" db="UniProtKB">
        <authorList>
            <consortium name="WormBaseParasite"/>
        </authorList>
    </citation>
    <scope>IDENTIFICATION</scope>
</reference>
<evidence type="ECO:0000256" key="4">
    <source>
        <dbReference type="ARBA" id="ARBA00022898"/>
    </source>
</evidence>
<evidence type="ECO:0000256" key="6">
    <source>
        <dbReference type="RuleBase" id="RU003693"/>
    </source>
</evidence>
<evidence type="ECO:0000313" key="10">
    <source>
        <dbReference type="WBParaSite" id="Pan_g22699.t1"/>
    </source>
</evidence>
<keyword evidence="9" id="KW-1185">Reference proteome</keyword>
<evidence type="ECO:0000256" key="2">
    <source>
        <dbReference type="ARBA" id="ARBA00008392"/>
    </source>
</evidence>
<dbReference type="PANTHER" id="PTHR13693:SF54">
    <property type="entry name" value="SERINE PALMITOYLTRANSFERASE 3"/>
    <property type="match status" value="1"/>
</dbReference>
<evidence type="ECO:0000259" key="8">
    <source>
        <dbReference type="Pfam" id="PF00155"/>
    </source>
</evidence>
<dbReference type="GO" id="GO:0004758">
    <property type="term" value="F:serine C-palmitoyltransferase activity"/>
    <property type="evidence" value="ECO:0007669"/>
    <property type="project" value="TreeGrafter"/>
</dbReference>
<evidence type="ECO:0000313" key="9">
    <source>
        <dbReference type="Proteomes" id="UP000492821"/>
    </source>
</evidence>
<dbReference type="WBParaSite" id="Pan_g22699.t1">
    <property type="protein sequence ID" value="Pan_g22699.t1"/>
    <property type="gene ID" value="Pan_g22699"/>
</dbReference>
<feature type="region of interest" description="Disordered" evidence="7">
    <location>
        <begin position="8"/>
        <end position="35"/>
    </location>
</feature>
<organism evidence="9 10">
    <name type="scientific">Panagrellus redivivus</name>
    <name type="common">Microworm</name>
    <dbReference type="NCBI Taxonomy" id="6233"/>
    <lineage>
        <taxon>Eukaryota</taxon>
        <taxon>Metazoa</taxon>
        <taxon>Ecdysozoa</taxon>
        <taxon>Nematoda</taxon>
        <taxon>Chromadorea</taxon>
        <taxon>Rhabditida</taxon>
        <taxon>Tylenchina</taxon>
        <taxon>Panagrolaimomorpha</taxon>
        <taxon>Panagrolaimoidea</taxon>
        <taxon>Panagrolaimidae</taxon>
        <taxon>Panagrellus</taxon>
    </lineage>
</organism>
<sequence length="438" mass="47869">MVHLLYVQPNGPWRPGERHQQARKGRRLGGNSSPRGLCTDTDFEMINLYTNTFTDVINVGSYNYLGFAHAEGPCSDRAAAFVDQYGLGTGFSRNSFPNFDAQRTLEATVARFLGTEDAVVCPMGFGTNVMNLPAIINENTLVLSDKLNHASLVLGLRMSKAKVAVFEHNDAKSCEKVLLKAFADFKAAKGRPPAKVLIVVEGIYSMEGTILDLPSFIEVKKRYKAYLYIDEAHSIGALGPNGRGVIDYWGVDSSEVDILMGTLTKSFASAGGYIAGSKALINHLRHNSAVTVYGSPMSPVLIGQFLESAKIIAGEDGTTIGKDKIAKLHRNARYFRKRVHQLGFLVYGQEDSPVIPIMTFYTTKVVAAGREALAKGIGMISVGYPATALTRARARICMSADHTKDQLDVVLASLDEIGDQMRFKYGKNPYPDGYVVEY</sequence>
<dbReference type="GO" id="GO:0016020">
    <property type="term" value="C:membrane"/>
    <property type="evidence" value="ECO:0007669"/>
    <property type="project" value="GOC"/>
</dbReference>
<protein>
    <submittedName>
        <fullName evidence="10">Aminotran_1_2 domain-containing protein</fullName>
    </submittedName>
</protein>
<keyword evidence="5" id="KW-0012">Acyltransferase</keyword>
<dbReference type="InterPro" id="IPR015422">
    <property type="entry name" value="PyrdxlP-dep_Trfase_small"/>
</dbReference>
<dbReference type="InterPro" id="IPR015424">
    <property type="entry name" value="PyrdxlP-dep_Trfase"/>
</dbReference>